<evidence type="ECO:0000313" key="1">
    <source>
        <dbReference type="EMBL" id="GLO68333.1"/>
    </source>
</evidence>
<sequence length="248" mass="29022">MNDIRLLNPTHLLHHAIGQPLIKGIRKLVSNNLCPLCGLPTIDAVDWKISKKFSDLDSFAEKENIKFLCPACYYSLLHIRELHKAYILTYTEGLKVLQFDDQPSKKIGIGQKKVVSRYYLRDFLLKPPVDDPWIMMLQTKMNPQHSIMKAKVNFGYADTLWVCNGGKNYAIPKKGLEELFNALEKVKKSDLLYPYLFNDNRPWKGHKEIKLWEDVEPIIAKHKYKHYLSFIYDRIIPPKKYMLKDTNN</sequence>
<name>A0ABQ5TNE6_9BACI</name>
<organism evidence="1 2">
    <name type="scientific">Oceanobacillus kimchii</name>
    <dbReference type="NCBI Taxonomy" id="746691"/>
    <lineage>
        <taxon>Bacteria</taxon>
        <taxon>Bacillati</taxon>
        <taxon>Bacillota</taxon>
        <taxon>Bacilli</taxon>
        <taxon>Bacillales</taxon>
        <taxon>Bacillaceae</taxon>
        <taxon>Oceanobacillus</taxon>
    </lineage>
</organism>
<keyword evidence="2" id="KW-1185">Reference proteome</keyword>
<dbReference type="EMBL" id="BSKO01000002">
    <property type="protein sequence ID" value="GLO68333.1"/>
    <property type="molecule type" value="Genomic_DNA"/>
</dbReference>
<proteinExistence type="predicted"/>
<protein>
    <submittedName>
        <fullName evidence="1">Uncharacterized protein</fullName>
    </submittedName>
</protein>
<comment type="caution">
    <text evidence="1">The sequence shown here is derived from an EMBL/GenBank/DDBJ whole genome shotgun (WGS) entry which is preliminary data.</text>
</comment>
<gene>
    <name evidence="1" type="ORF">MACH08_41170</name>
</gene>
<accession>A0ABQ5TNE6</accession>
<dbReference type="RefSeq" id="WP_317958577.1">
    <property type="nucleotide sequence ID" value="NZ_BSKO01000002.1"/>
</dbReference>
<dbReference type="Proteomes" id="UP001275436">
    <property type="component" value="Unassembled WGS sequence"/>
</dbReference>
<reference evidence="1 2" key="1">
    <citation type="submission" date="2023-02" db="EMBL/GenBank/DDBJ databases">
        <title>Oceanobacillus kimchii IFOP_LL358 isolated form Alexandrium catenella lab strain.</title>
        <authorList>
            <person name="Gajardo G."/>
            <person name="Ueki S."/>
            <person name="Maruyama F."/>
        </authorList>
    </citation>
    <scope>NUCLEOTIDE SEQUENCE [LARGE SCALE GENOMIC DNA]</scope>
    <source>
        <strain evidence="1 2">IFOP_LL358</strain>
    </source>
</reference>
<evidence type="ECO:0000313" key="2">
    <source>
        <dbReference type="Proteomes" id="UP001275436"/>
    </source>
</evidence>